<dbReference type="PANTHER" id="PTHR35910:SF6">
    <property type="entry name" value="2EXR DOMAIN-CONTAINING PROTEIN"/>
    <property type="match status" value="1"/>
</dbReference>
<name>A0A9P5L6A8_9HYPO</name>
<keyword evidence="4" id="KW-1185">Reference proteome</keyword>
<feature type="domain" description="2EXR" evidence="2">
    <location>
        <begin position="5"/>
        <end position="95"/>
    </location>
</feature>
<dbReference type="Pfam" id="PF20150">
    <property type="entry name" value="2EXR"/>
    <property type="match status" value="1"/>
</dbReference>
<accession>A0A9P5L6A8</accession>
<comment type="caution">
    <text evidence="3">The sequence shown here is derived from an EMBL/GenBank/DDBJ whole genome shotgun (WGS) entry which is preliminary data.</text>
</comment>
<evidence type="ECO:0000313" key="4">
    <source>
        <dbReference type="Proteomes" id="UP000722485"/>
    </source>
</evidence>
<evidence type="ECO:0000256" key="1">
    <source>
        <dbReference type="SAM" id="MobiDB-lite"/>
    </source>
</evidence>
<sequence length="308" mass="36050">MSSNFPAFCDLPPELRSMVWVYALPGPRVFEILDTPQSNLNTPAQDGLTFANSCHEAPPSLAAVCQESRALVLRSYKPLTLSHTTKYIDPSRDIILLEPYLLIRRLLRALHFLAQIPPMRDHISQVALGTSYGFSTGIFHPITSGKVSRNNIKMLLVKLSRFPRLKKVLFIIHEEFQFTSPKLASPDCLFGLQLFHHSYSRKFDGEPRTNQHHRWRFHQNDLRFYPLKVEDTKDDEPDVDEFEGEFEDEDEDEERDRRPTNEDWRRFRKRFLKAVFMSGERRPCAERRSKPPTLKIEGANLLWRYLSY</sequence>
<proteinExistence type="predicted"/>
<protein>
    <recommendedName>
        <fullName evidence="2">2EXR domain-containing protein</fullName>
    </recommendedName>
</protein>
<organism evidence="3 4">
    <name type="scientific">Cylindrodendrum hubeiense</name>
    <dbReference type="NCBI Taxonomy" id="595255"/>
    <lineage>
        <taxon>Eukaryota</taxon>
        <taxon>Fungi</taxon>
        <taxon>Dikarya</taxon>
        <taxon>Ascomycota</taxon>
        <taxon>Pezizomycotina</taxon>
        <taxon>Sordariomycetes</taxon>
        <taxon>Hypocreomycetidae</taxon>
        <taxon>Hypocreales</taxon>
        <taxon>Nectriaceae</taxon>
        <taxon>Cylindrodendrum</taxon>
    </lineage>
</organism>
<dbReference type="AlphaFoldDB" id="A0A9P5L6A8"/>
<feature type="compositionally biased region" description="Acidic residues" evidence="1">
    <location>
        <begin position="232"/>
        <end position="254"/>
    </location>
</feature>
<evidence type="ECO:0000259" key="2">
    <source>
        <dbReference type="Pfam" id="PF20150"/>
    </source>
</evidence>
<feature type="region of interest" description="Disordered" evidence="1">
    <location>
        <begin position="232"/>
        <end position="260"/>
    </location>
</feature>
<dbReference type="Proteomes" id="UP000722485">
    <property type="component" value="Unassembled WGS sequence"/>
</dbReference>
<dbReference type="InterPro" id="IPR045518">
    <property type="entry name" value="2EXR"/>
</dbReference>
<dbReference type="EMBL" id="JAANBB010000439">
    <property type="protein sequence ID" value="KAF7542508.1"/>
    <property type="molecule type" value="Genomic_DNA"/>
</dbReference>
<evidence type="ECO:0000313" key="3">
    <source>
        <dbReference type="EMBL" id="KAF7542508.1"/>
    </source>
</evidence>
<dbReference type="PANTHER" id="PTHR35910">
    <property type="entry name" value="2EXR DOMAIN-CONTAINING PROTEIN"/>
    <property type="match status" value="1"/>
</dbReference>
<gene>
    <name evidence="3" type="ORF">G7Z17_g11510</name>
</gene>
<dbReference type="OrthoDB" id="4812806at2759"/>
<reference evidence="3" key="1">
    <citation type="submission" date="2020-03" db="EMBL/GenBank/DDBJ databases">
        <title>Draft Genome Sequence of Cylindrodendrum hubeiense.</title>
        <authorList>
            <person name="Buettner E."/>
            <person name="Kellner H."/>
        </authorList>
    </citation>
    <scope>NUCLEOTIDE SEQUENCE</scope>
    <source>
        <strain evidence="3">IHI 201604</strain>
    </source>
</reference>